<gene>
    <name evidence="2" type="ORF">BpHYR1_026127</name>
</gene>
<dbReference type="Proteomes" id="UP000276133">
    <property type="component" value="Unassembled WGS sequence"/>
</dbReference>
<sequence length="165" mass="19158">MNTNAIRKRISYFIASHLNELWEFIMIIMCNIFFQKKDLNRTFKFILFLLENLSSGISEWIKVLSFANINKKEKFFKGSSEWQSLLFSPHGCNMIKILGKLKILLSVIKKFVFSEVKKNESQVVGESCNIDYESEKVGHKSSHQLHNKSLAGTQKHTYSLTYIAL</sequence>
<keyword evidence="1" id="KW-1133">Transmembrane helix</keyword>
<keyword evidence="1" id="KW-0472">Membrane</keyword>
<feature type="transmembrane region" description="Helical" evidence="1">
    <location>
        <begin position="12"/>
        <end position="34"/>
    </location>
</feature>
<accession>A0A3M7T7G4</accession>
<evidence type="ECO:0000313" key="2">
    <source>
        <dbReference type="EMBL" id="RNA43869.1"/>
    </source>
</evidence>
<name>A0A3M7T7G4_BRAPC</name>
<dbReference type="EMBL" id="REGN01000173">
    <property type="protein sequence ID" value="RNA43869.1"/>
    <property type="molecule type" value="Genomic_DNA"/>
</dbReference>
<evidence type="ECO:0000313" key="3">
    <source>
        <dbReference type="Proteomes" id="UP000276133"/>
    </source>
</evidence>
<organism evidence="2 3">
    <name type="scientific">Brachionus plicatilis</name>
    <name type="common">Marine rotifer</name>
    <name type="synonym">Brachionus muelleri</name>
    <dbReference type="NCBI Taxonomy" id="10195"/>
    <lineage>
        <taxon>Eukaryota</taxon>
        <taxon>Metazoa</taxon>
        <taxon>Spiralia</taxon>
        <taxon>Gnathifera</taxon>
        <taxon>Rotifera</taxon>
        <taxon>Eurotatoria</taxon>
        <taxon>Monogononta</taxon>
        <taxon>Pseudotrocha</taxon>
        <taxon>Ploima</taxon>
        <taxon>Brachionidae</taxon>
        <taxon>Brachionus</taxon>
    </lineage>
</organism>
<comment type="caution">
    <text evidence="2">The sequence shown here is derived from an EMBL/GenBank/DDBJ whole genome shotgun (WGS) entry which is preliminary data.</text>
</comment>
<dbReference type="AlphaFoldDB" id="A0A3M7T7G4"/>
<reference evidence="2 3" key="1">
    <citation type="journal article" date="2018" name="Sci. Rep.">
        <title>Genomic signatures of local adaptation to the degree of environmental predictability in rotifers.</title>
        <authorList>
            <person name="Franch-Gras L."/>
            <person name="Hahn C."/>
            <person name="Garcia-Roger E.M."/>
            <person name="Carmona M.J."/>
            <person name="Serra M."/>
            <person name="Gomez A."/>
        </authorList>
    </citation>
    <scope>NUCLEOTIDE SEQUENCE [LARGE SCALE GENOMIC DNA]</scope>
    <source>
        <strain evidence="2">HYR1</strain>
    </source>
</reference>
<protein>
    <submittedName>
        <fullName evidence="2">Uncharacterized protein</fullName>
    </submittedName>
</protein>
<keyword evidence="3" id="KW-1185">Reference proteome</keyword>
<evidence type="ECO:0000256" key="1">
    <source>
        <dbReference type="SAM" id="Phobius"/>
    </source>
</evidence>
<keyword evidence="1" id="KW-0812">Transmembrane</keyword>
<proteinExistence type="predicted"/>